<feature type="compositionally biased region" description="Polar residues" evidence="1">
    <location>
        <begin position="144"/>
        <end position="166"/>
    </location>
</feature>
<feature type="compositionally biased region" description="Polar residues" evidence="1">
    <location>
        <begin position="20"/>
        <end position="29"/>
    </location>
</feature>
<gene>
    <name evidence="2" type="ORF">NCTC9935_01864</name>
</gene>
<dbReference type="Proteomes" id="UP000250192">
    <property type="component" value="Unassembled WGS sequence"/>
</dbReference>
<proteinExistence type="predicted"/>
<dbReference type="GeneID" id="93757868"/>
<sequence>MTGSPDFGYDKPAQEAAAPNVQQSTEAVNTTAGASYAQSAAQTQSAWGSETGPSTFRNSVSDMFKDMSDILKKENDLISTFEANMRLTMKDAENAEWDNEQALGRVNDMLNNVANSPAAEALAEQLEEQEYMKKRPQQAPPPATSGQPAATQNAPTVPAQGSQDES</sequence>
<feature type="region of interest" description="Disordered" evidence="1">
    <location>
        <begin position="125"/>
        <end position="166"/>
    </location>
</feature>
<dbReference type="RefSeq" id="WP_245907774.1">
    <property type="nucleotide sequence ID" value="NZ_CBDERX010000062.1"/>
</dbReference>
<accession>A0A2X0U2J6</accession>
<reference evidence="2 3" key="1">
    <citation type="submission" date="2018-06" db="EMBL/GenBank/DDBJ databases">
        <authorList>
            <consortium name="Pathogen Informatics"/>
            <person name="Doyle S."/>
        </authorList>
    </citation>
    <scope>NUCLEOTIDE SEQUENCE [LARGE SCALE GENOMIC DNA]</scope>
    <source>
        <strain evidence="2 3">NCTC9935</strain>
    </source>
</reference>
<evidence type="ECO:0000313" key="3">
    <source>
        <dbReference type="Proteomes" id="UP000250192"/>
    </source>
</evidence>
<protein>
    <submittedName>
        <fullName evidence="2">Uncharacterized protein</fullName>
    </submittedName>
</protein>
<keyword evidence="3" id="KW-1185">Reference proteome</keyword>
<organism evidence="2 3">
    <name type="scientific">Schaalia odontolytica</name>
    <dbReference type="NCBI Taxonomy" id="1660"/>
    <lineage>
        <taxon>Bacteria</taxon>
        <taxon>Bacillati</taxon>
        <taxon>Actinomycetota</taxon>
        <taxon>Actinomycetes</taxon>
        <taxon>Actinomycetales</taxon>
        <taxon>Actinomycetaceae</taxon>
        <taxon>Schaalia</taxon>
    </lineage>
</organism>
<evidence type="ECO:0000256" key="1">
    <source>
        <dbReference type="SAM" id="MobiDB-lite"/>
    </source>
</evidence>
<dbReference type="AlphaFoldDB" id="A0A2X0U2J6"/>
<evidence type="ECO:0000313" key="2">
    <source>
        <dbReference type="EMBL" id="SPT56334.1"/>
    </source>
</evidence>
<feature type="region of interest" description="Disordered" evidence="1">
    <location>
        <begin position="1"/>
        <end position="30"/>
    </location>
</feature>
<name>A0A2X0U2J6_9ACTO</name>
<dbReference type="EMBL" id="UAPR01000010">
    <property type="protein sequence ID" value="SPT56334.1"/>
    <property type="molecule type" value="Genomic_DNA"/>
</dbReference>